<dbReference type="EMBL" id="CABPSM010000017">
    <property type="protein sequence ID" value="VVE46833.1"/>
    <property type="molecule type" value="Genomic_DNA"/>
</dbReference>
<gene>
    <name evidence="1" type="ORF">PHO31112_04453</name>
</gene>
<protein>
    <submittedName>
        <fullName evidence="1">Uncharacterized protein</fullName>
    </submittedName>
</protein>
<sequence length="101" mass="11606">MRRRQLAALNTDDVDLALVAREGQVARADLSQKHRHRGHLRCCRRAQGERLGFLIRRCQPLLDERSDTRPGFHKTAAKFAIQVRSPHRQCRFPGDDIAGPR</sequence>
<name>A0A5E4YFG0_9BURK</name>
<dbReference type="Proteomes" id="UP000343317">
    <property type="component" value="Unassembled WGS sequence"/>
</dbReference>
<evidence type="ECO:0000313" key="2">
    <source>
        <dbReference type="Proteomes" id="UP000343317"/>
    </source>
</evidence>
<dbReference type="AlphaFoldDB" id="A0A5E4YFG0"/>
<reference evidence="1 2" key="1">
    <citation type="submission" date="2019-08" db="EMBL/GenBank/DDBJ databases">
        <authorList>
            <person name="Peeters C."/>
        </authorList>
    </citation>
    <scope>NUCLEOTIDE SEQUENCE [LARGE SCALE GENOMIC DNA]</scope>
    <source>
        <strain evidence="1 2">LMG 31112</strain>
    </source>
</reference>
<organism evidence="1 2">
    <name type="scientific">Pandoraea horticolens</name>
    <dbReference type="NCBI Taxonomy" id="2508298"/>
    <lineage>
        <taxon>Bacteria</taxon>
        <taxon>Pseudomonadati</taxon>
        <taxon>Pseudomonadota</taxon>
        <taxon>Betaproteobacteria</taxon>
        <taxon>Burkholderiales</taxon>
        <taxon>Burkholderiaceae</taxon>
        <taxon>Pandoraea</taxon>
    </lineage>
</organism>
<proteinExistence type="predicted"/>
<evidence type="ECO:0000313" key="1">
    <source>
        <dbReference type="EMBL" id="VVE46833.1"/>
    </source>
</evidence>
<keyword evidence="2" id="KW-1185">Reference proteome</keyword>
<accession>A0A5E4YFG0</accession>